<dbReference type="SUPFAM" id="SSF53098">
    <property type="entry name" value="Ribonuclease H-like"/>
    <property type="match status" value="2"/>
</dbReference>
<dbReference type="Pfam" id="PF13456">
    <property type="entry name" value="RVT_3"/>
    <property type="match status" value="1"/>
</dbReference>
<accession>A0A484LN14</accession>
<keyword evidence="1" id="KW-0175">Coiled coil</keyword>
<feature type="domain" description="Integrase catalytic" evidence="3">
    <location>
        <begin position="881"/>
        <end position="970"/>
    </location>
</feature>
<dbReference type="OrthoDB" id="681512at2759"/>
<dbReference type="AlphaFoldDB" id="A0A484LN14"/>
<dbReference type="GO" id="GO:0015074">
    <property type="term" value="P:DNA integration"/>
    <property type="evidence" value="ECO:0007669"/>
    <property type="project" value="InterPro"/>
</dbReference>
<feature type="region of interest" description="Disordered" evidence="2">
    <location>
        <begin position="127"/>
        <end position="199"/>
    </location>
</feature>
<dbReference type="InterPro" id="IPR012337">
    <property type="entry name" value="RNaseH-like_sf"/>
</dbReference>
<dbReference type="Gene3D" id="3.30.420.10">
    <property type="entry name" value="Ribonuclease H-like superfamily/Ribonuclease H"/>
    <property type="match status" value="1"/>
</dbReference>
<dbReference type="PROSITE" id="PS50994">
    <property type="entry name" value="INTEGRASE"/>
    <property type="match status" value="1"/>
</dbReference>
<feature type="region of interest" description="Disordered" evidence="2">
    <location>
        <begin position="333"/>
        <end position="366"/>
    </location>
</feature>
<dbReference type="PANTHER" id="PTHR48475">
    <property type="entry name" value="RIBONUCLEASE H"/>
    <property type="match status" value="1"/>
</dbReference>
<dbReference type="EMBL" id="OOIL02001690">
    <property type="protein sequence ID" value="VFQ77694.1"/>
    <property type="molecule type" value="Genomic_DNA"/>
</dbReference>
<dbReference type="InterPro" id="IPR001584">
    <property type="entry name" value="Integrase_cat-core"/>
</dbReference>
<gene>
    <name evidence="4" type="ORF">CCAM_LOCUS19470</name>
</gene>
<dbReference type="GO" id="GO:0004523">
    <property type="term" value="F:RNA-DNA hybrid ribonuclease activity"/>
    <property type="evidence" value="ECO:0007669"/>
    <property type="project" value="InterPro"/>
</dbReference>
<keyword evidence="5" id="KW-1185">Reference proteome</keyword>
<feature type="coiled-coil region" evidence="1">
    <location>
        <begin position="487"/>
        <end position="514"/>
    </location>
</feature>
<feature type="compositionally biased region" description="Low complexity" evidence="2">
    <location>
        <begin position="788"/>
        <end position="797"/>
    </location>
</feature>
<name>A0A484LN14_9ASTE</name>
<evidence type="ECO:0000259" key="3">
    <source>
        <dbReference type="PROSITE" id="PS50994"/>
    </source>
</evidence>
<feature type="compositionally biased region" description="Basic and acidic residues" evidence="2">
    <location>
        <begin position="339"/>
        <end position="352"/>
    </location>
</feature>
<evidence type="ECO:0000256" key="1">
    <source>
        <dbReference type="SAM" id="Coils"/>
    </source>
</evidence>
<sequence length="1049" mass="118993">MKIVGANVHFQKLEAKCSSPVFYQTYLEMIDAQELSEFLHLEIGFKYEEVLEFYKNGKISTIQSKKNPERTIQLIKSTVGGTKTYDARYWLHYLSSKGETKTSSTAEDEGSLDNVLIVSLKKSSKRKRVVSPSPSHEEPHTLALVNLDEEEEVPAQGELQKKKKRRISSPTTSGNANPDDLVEKESLEEASTHNQCAQQLDEDEQIPQDQIFPSPPSQAQTNDEVSKFIQLYYDWRAWKVGNSADQLKTYEDLHLEYLATSPTSEFEADDEDPAVYKPILSKPTEDQTALTTEAQENAATPQQEQIQTASKEELLQSLQLQVQEILTTTCEISSQIRPEIPEKSSEDLEKSTPPETTTNEAQEEPAVEVQRSFEEAEREAQIARLEVSETPVAIFEQPIEDEVNDSLSRDISNCGNKETEEESVKTLKINEEEAEQRDDAESLSLQLFHKAPFSNQVTNFHFHSSSATTPPDEIPEAWTRKVQGLIESALKSQHASFRQEIEQMETRHNKLMEKSEEKLFRHFGTFTGKHKLEVIVQPRSPSQIPKFPIEVKQGELSYIPSHLNMTELILEAQQSNPENSIQHLSNTEFDGTEAVGTIASNFTNDAQTKERYNNLKRIQEECGVMQGIGEVAGSSMRKKNFINVCRFLRNPLSLRLFDHMFDVRPGSKETLGFVIVSSHQGRAFLSGLPPSNRGWKDKYVSIKFPLGAFPFGQNAWGKRMRLQVKPLETDDLAAWETTLWAGDASTCGPNNPAQSHQGTSQPIHSGELYINVDTMAFDTLMMVTSHTSEASQGAQEAEGGHGEEEAAEAALQRKRRRTQVVDQPTQVSNNEAEYKALLCGLRLAASLKVERIQVRCDSKLIVGHVTGEFEAKDERMKKYRDTALELLKAFGAYRIEQSWGIKHRYSAVRYPQTNGQVENTNRTIVDGLKKKIMECKNAWVEELPYILWTYRTTPRKAMGETPFTLTYGFEARALAETSLLSHRVETFDAQENEESLRAELHLIDERRERAYIRAENYRQQGTREEHGDAERAKRPQERLSQGKQEVFPN</sequence>
<dbReference type="GO" id="GO:0003676">
    <property type="term" value="F:nucleic acid binding"/>
    <property type="evidence" value="ECO:0007669"/>
    <property type="project" value="InterPro"/>
</dbReference>
<dbReference type="PANTHER" id="PTHR48475:SF2">
    <property type="entry name" value="RIBONUCLEASE H"/>
    <property type="match status" value="1"/>
</dbReference>
<feature type="compositionally biased region" description="Basic and acidic residues" evidence="2">
    <location>
        <begin position="1015"/>
        <end position="1037"/>
    </location>
</feature>
<evidence type="ECO:0000313" key="4">
    <source>
        <dbReference type="EMBL" id="VFQ77694.1"/>
    </source>
</evidence>
<protein>
    <recommendedName>
        <fullName evidence="3">Integrase catalytic domain-containing protein</fullName>
    </recommendedName>
</protein>
<dbReference type="InterPro" id="IPR002156">
    <property type="entry name" value="RNaseH_domain"/>
</dbReference>
<dbReference type="Proteomes" id="UP000595140">
    <property type="component" value="Unassembled WGS sequence"/>
</dbReference>
<organism evidence="4 5">
    <name type="scientific">Cuscuta campestris</name>
    <dbReference type="NCBI Taxonomy" id="132261"/>
    <lineage>
        <taxon>Eukaryota</taxon>
        <taxon>Viridiplantae</taxon>
        <taxon>Streptophyta</taxon>
        <taxon>Embryophyta</taxon>
        <taxon>Tracheophyta</taxon>
        <taxon>Spermatophyta</taxon>
        <taxon>Magnoliopsida</taxon>
        <taxon>eudicotyledons</taxon>
        <taxon>Gunneridae</taxon>
        <taxon>Pentapetalae</taxon>
        <taxon>asterids</taxon>
        <taxon>lamiids</taxon>
        <taxon>Solanales</taxon>
        <taxon>Convolvulaceae</taxon>
        <taxon>Cuscuteae</taxon>
        <taxon>Cuscuta</taxon>
        <taxon>Cuscuta subgen. Grammica</taxon>
        <taxon>Cuscuta sect. Cleistogrammica</taxon>
    </lineage>
</organism>
<proteinExistence type="predicted"/>
<feature type="region of interest" description="Disordered" evidence="2">
    <location>
        <begin position="786"/>
        <end position="824"/>
    </location>
</feature>
<reference evidence="4 5" key="1">
    <citation type="submission" date="2018-04" db="EMBL/GenBank/DDBJ databases">
        <authorList>
            <person name="Vogel A."/>
        </authorList>
    </citation>
    <scope>NUCLEOTIDE SEQUENCE [LARGE SCALE GENOMIC DNA]</scope>
</reference>
<dbReference type="InterPro" id="IPR036397">
    <property type="entry name" value="RNaseH_sf"/>
</dbReference>
<evidence type="ECO:0000313" key="5">
    <source>
        <dbReference type="Proteomes" id="UP000595140"/>
    </source>
</evidence>
<feature type="region of interest" description="Disordered" evidence="2">
    <location>
        <begin position="1015"/>
        <end position="1049"/>
    </location>
</feature>
<feature type="compositionally biased region" description="Basic and acidic residues" evidence="2">
    <location>
        <begin position="181"/>
        <end position="191"/>
    </location>
</feature>
<evidence type="ECO:0000256" key="2">
    <source>
        <dbReference type="SAM" id="MobiDB-lite"/>
    </source>
</evidence>